<proteinExistence type="predicted"/>
<protein>
    <submittedName>
        <fullName evidence="2">Uncharacterized protein</fullName>
    </submittedName>
</protein>
<reference evidence="2" key="1">
    <citation type="submission" date="2018-05" db="EMBL/GenBank/DDBJ databases">
        <authorList>
            <person name="Lanie J.A."/>
            <person name="Ng W.-L."/>
            <person name="Kazmierczak K.M."/>
            <person name="Andrzejewski T.M."/>
            <person name="Davidsen T.M."/>
            <person name="Wayne K.J."/>
            <person name="Tettelin H."/>
            <person name="Glass J.I."/>
            <person name="Rusch D."/>
            <person name="Podicherti R."/>
            <person name="Tsui H.-C.T."/>
            <person name="Winkler M.E."/>
        </authorList>
    </citation>
    <scope>NUCLEOTIDE SEQUENCE</scope>
</reference>
<dbReference type="EMBL" id="UINC01001411">
    <property type="protein sequence ID" value="SUZ80021.1"/>
    <property type="molecule type" value="Genomic_DNA"/>
</dbReference>
<dbReference type="AlphaFoldDB" id="A0A381QL14"/>
<evidence type="ECO:0000256" key="1">
    <source>
        <dbReference type="SAM" id="Phobius"/>
    </source>
</evidence>
<keyword evidence="1" id="KW-0812">Transmembrane</keyword>
<gene>
    <name evidence="2" type="ORF">METZ01_LOCUS32875</name>
</gene>
<keyword evidence="1" id="KW-0472">Membrane</keyword>
<keyword evidence="1" id="KW-1133">Transmembrane helix</keyword>
<feature type="transmembrane region" description="Helical" evidence="1">
    <location>
        <begin position="35"/>
        <end position="57"/>
    </location>
</feature>
<sequence>MIGISLSLFLITALAMLDGRLFPSGIEGEAITESPLAVIVAVLAIVTAAFALLLNVAKDWPHNSLPIDKWFSREKEGAMRLRLEEEMEDASIANLGSSWARMEMKHLESKHSEEE</sequence>
<name>A0A381QL14_9ZZZZ</name>
<accession>A0A381QL14</accession>
<evidence type="ECO:0000313" key="2">
    <source>
        <dbReference type="EMBL" id="SUZ80021.1"/>
    </source>
</evidence>
<organism evidence="2">
    <name type="scientific">marine metagenome</name>
    <dbReference type="NCBI Taxonomy" id="408172"/>
    <lineage>
        <taxon>unclassified sequences</taxon>
        <taxon>metagenomes</taxon>
        <taxon>ecological metagenomes</taxon>
    </lineage>
</organism>